<name>T0Y9B4_9ZZZZ</name>
<proteinExistence type="predicted"/>
<dbReference type="AlphaFoldDB" id="T0Y9B4"/>
<sequence length="124" mass="13708">MVAYALAGTVDIDLNNDPIGTDKSGQEVYLRDIWPSQKEIADTVAKSVLSSQFKQQYANVFAGSDEWKAIKTSIGDQFEWDPKSTYIQEPPFFVGLKPAVEPIQPIKAARCLAFLGDSITTDHI</sequence>
<protein>
    <submittedName>
        <fullName evidence="2">Aconitate hydratase 1</fullName>
    </submittedName>
</protein>
<dbReference type="InterPro" id="IPR015931">
    <property type="entry name" value="Acnase/IPM_dHydase_lsu_aba_1/3"/>
</dbReference>
<dbReference type="EMBL" id="AUZX01015167">
    <property type="protein sequence ID" value="EQD29743.1"/>
    <property type="molecule type" value="Genomic_DNA"/>
</dbReference>
<keyword evidence="1" id="KW-0408">Iron</keyword>
<dbReference type="Gene3D" id="3.30.499.10">
    <property type="entry name" value="Aconitase, domain 3"/>
    <property type="match status" value="1"/>
</dbReference>
<dbReference type="PANTHER" id="PTHR11670">
    <property type="entry name" value="ACONITASE/IRON-RESPONSIVE ELEMENT FAMILY MEMBER"/>
    <property type="match status" value="1"/>
</dbReference>
<accession>T0Y9B4</accession>
<dbReference type="SUPFAM" id="SSF52016">
    <property type="entry name" value="LeuD/IlvD-like"/>
    <property type="match status" value="1"/>
</dbReference>
<gene>
    <name evidence="2" type="ORF">B1A_20555</name>
</gene>
<dbReference type="InterPro" id="IPR006249">
    <property type="entry name" value="Aconitase/IRP2"/>
</dbReference>
<dbReference type="SUPFAM" id="SSF53732">
    <property type="entry name" value="Aconitase iron-sulfur domain"/>
    <property type="match status" value="1"/>
</dbReference>
<evidence type="ECO:0000256" key="1">
    <source>
        <dbReference type="ARBA" id="ARBA00023004"/>
    </source>
</evidence>
<comment type="caution">
    <text evidence="2">The sequence shown here is derived from an EMBL/GenBank/DDBJ whole genome shotgun (WGS) entry which is preliminary data.</text>
</comment>
<reference evidence="2" key="2">
    <citation type="journal article" date="2014" name="ISME J.">
        <title>Microbial stratification in low pH oxic and suboxic macroscopic growths along an acid mine drainage.</title>
        <authorList>
            <person name="Mendez-Garcia C."/>
            <person name="Mesa V."/>
            <person name="Sprenger R.R."/>
            <person name="Richter M."/>
            <person name="Diez M.S."/>
            <person name="Solano J."/>
            <person name="Bargiela R."/>
            <person name="Golyshina O.V."/>
            <person name="Manteca A."/>
            <person name="Ramos J.L."/>
            <person name="Gallego J.R."/>
            <person name="Llorente I."/>
            <person name="Martins Dos Santos V.A."/>
            <person name="Jensen O.N."/>
            <person name="Pelaez A.I."/>
            <person name="Sanchez J."/>
            <person name="Ferrer M."/>
        </authorList>
    </citation>
    <scope>NUCLEOTIDE SEQUENCE</scope>
</reference>
<evidence type="ECO:0000313" key="2">
    <source>
        <dbReference type="EMBL" id="EQD29743.1"/>
    </source>
</evidence>
<organism evidence="2">
    <name type="scientific">mine drainage metagenome</name>
    <dbReference type="NCBI Taxonomy" id="410659"/>
    <lineage>
        <taxon>unclassified sequences</taxon>
        <taxon>metagenomes</taxon>
        <taxon>ecological metagenomes</taxon>
    </lineage>
</organism>
<reference evidence="2" key="1">
    <citation type="submission" date="2013-08" db="EMBL/GenBank/DDBJ databases">
        <authorList>
            <person name="Mendez C."/>
            <person name="Richter M."/>
            <person name="Ferrer M."/>
            <person name="Sanchez J."/>
        </authorList>
    </citation>
    <scope>NUCLEOTIDE SEQUENCE</scope>
</reference>
<dbReference type="Gene3D" id="6.10.190.10">
    <property type="match status" value="1"/>
</dbReference>
<feature type="non-terminal residue" evidence="2">
    <location>
        <position position="124"/>
    </location>
</feature>
<dbReference type="InterPro" id="IPR036008">
    <property type="entry name" value="Aconitase_4Fe-4S_dom"/>
</dbReference>